<keyword evidence="1" id="KW-0378">Hydrolase</keyword>
<dbReference type="SFLD" id="SFLDS00003">
    <property type="entry name" value="Haloacid_Dehalogenase"/>
    <property type="match status" value="1"/>
</dbReference>
<evidence type="ECO:0000313" key="1">
    <source>
        <dbReference type="EMBL" id="ALL13306.1"/>
    </source>
</evidence>
<gene>
    <name evidence="1" type="ORF">AQ619_08030</name>
</gene>
<dbReference type="InterPro" id="IPR023214">
    <property type="entry name" value="HAD_sf"/>
</dbReference>
<dbReference type="STRING" id="69395.AQ619_08030"/>
<dbReference type="GO" id="GO:0008967">
    <property type="term" value="F:phosphoglycolate phosphatase activity"/>
    <property type="evidence" value="ECO:0007669"/>
    <property type="project" value="TreeGrafter"/>
</dbReference>
<dbReference type="GO" id="GO:0006281">
    <property type="term" value="P:DNA repair"/>
    <property type="evidence" value="ECO:0007669"/>
    <property type="project" value="TreeGrafter"/>
</dbReference>
<dbReference type="EMBL" id="CP013002">
    <property type="protein sequence ID" value="ALL13306.1"/>
    <property type="molecule type" value="Genomic_DNA"/>
</dbReference>
<keyword evidence="2" id="KW-1185">Reference proteome</keyword>
<protein>
    <submittedName>
        <fullName evidence="1">HAD family hydrolase</fullName>
    </submittedName>
</protein>
<dbReference type="SUPFAM" id="SSF56784">
    <property type="entry name" value="HAD-like"/>
    <property type="match status" value="1"/>
</dbReference>
<dbReference type="SFLD" id="SFLDG01129">
    <property type="entry name" value="C1.5:_HAD__Beta-PGM__Phosphata"/>
    <property type="match status" value="1"/>
</dbReference>
<dbReference type="InterPro" id="IPR050155">
    <property type="entry name" value="HAD-like_hydrolase_sf"/>
</dbReference>
<evidence type="ECO:0000313" key="2">
    <source>
        <dbReference type="Proteomes" id="UP000056905"/>
    </source>
</evidence>
<dbReference type="PANTHER" id="PTHR43434:SF13">
    <property type="entry name" value="PHOSPHOGLYCOLATE PHOSPHATASE"/>
    <property type="match status" value="1"/>
</dbReference>
<dbReference type="Proteomes" id="UP000056905">
    <property type="component" value="Chromosome"/>
</dbReference>
<dbReference type="PANTHER" id="PTHR43434">
    <property type="entry name" value="PHOSPHOGLYCOLATE PHOSPHATASE"/>
    <property type="match status" value="1"/>
</dbReference>
<dbReference type="KEGG" id="chq:AQ619_08030"/>
<dbReference type="InterPro" id="IPR041492">
    <property type="entry name" value="HAD_2"/>
</dbReference>
<reference evidence="1 2" key="1">
    <citation type="submission" date="2015-10" db="EMBL/GenBank/DDBJ databases">
        <title>Conservation of the essential genome among Caulobacter and Brevundimonas species.</title>
        <authorList>
            <person name="Scott D."/>
            <person name="Ely B."/>
        </authorList>
    </citation>
    <scope>NUCLEOTIDE SEQUENCE [LARGE SCALE GENOMIC DNA]</scope>
    <source>
        <strain evidence="1 2">CB4</strain>
    </source>
</reference>
<name>A0A0N7JHG2_9CAUL</name>
<dbReference type="OrthoDB" id="9793014at2"/>
<dbReference type="GO" id="GO:0005829">
    <property type="term" value="C:cytosol"/>
    <property type="evidence" value="ECO:0007669"/>
    <property type="project" value="TreeGrafter"/>
</dbReference>
<dbReference type="Pfam" id="PF13419">
    <property type="entry name" value="HAD_2"/>
    <property type="match status" value="1"/>
</dbReference>
<dbReference type="InterPro" id="IPR023198">
    <property type="entry name" value="PGP-like_dom2"/>
</dbReference>
<proteinExistence type="predicted"/>
<dbReference type="Gene3D" id="3.40.50.1000">
    <property type="entry name" value="HAD superfamily/HAD-like"/>
    <property type="match status" value="1"/>
</dbReference>
<dbReference type="Gene3D" id="1.10.150.240">
    <property type="entry name" value="Putative phosphatase, domain 2"/>
    <property type="match status" value="1"/>
</dbReference>
<dbReference type="InterPro" id="IPR036412">
    <property type="entry name" value="HAD-like_sf"/>
</dbReference>
<dbReference type="AlphaFoldDB" id="A0A0N7JHG2"/>
<sequence>MVIFDFDGTLADSAAWMIKAVNPMAQRFGFKTVTDEEIDMLRGRGTREVIRYLGISPWKLPMIARHGKKLMAAECESIPLFPETAGMLRTLHEAGLRLAVVSSNSEGTIRAVLGPELSGLISQFSCGASLFGKARKFRKVTSGAARDRVICIGDETRDIEAARALGLASGAVTWGAAKRAILAEHGPTIVFESPSEIISHLVASRAASGGD</sequence>
<accession>A0A0N7JHG2</accession>
<organism evidence="1 2">
    <name type="scientific">Caulobacter henricii</name>
    <dbReference type="NCBI Taxonomy" id="69395"/>
    <lineage>
        <taxon>Bacteria</taxon>
        <taxon>Pseudomonadati</taxon>
        <taxon>Pseudomonadota</taxon>
        <taxon>Alphaproteobacteria</taxon>
        <taxon>Caulobacterales</taxon>
        <taxon>Caulobacteraceae</taxon>
        <taxon>Caulobacter</taxon>
    </lineage>
</organism>